<evidence type="ECO:0000313" key="2">
    <source>
        <dbReference type="EMBL" id="DAE07181.1"/>
    </source>
</evidence>
<organism evidence="2">
    <name type="scientific">Myoviridae sp. ctsK93</name>
    <dbReference type="NCBI Taxonomy" id="2825190"/>
    <lineage>
        <taxon>Viruses</taxon>
        <taxon>Duplodnaviria</taxon>
        <taxon>Heunggongvirae</taxon>
        <taxon>Uroviricota</taxon>
        <taxon>Caudoviricetes</taxon>
    </lineage>
</organism>
<sequence>MKYIVLPKSVLDEVPQETLNELHLVPRVSTDGESVLMKVANYELLFPLAVTLPELGEDTPVEPIYPYPTYEGDALNTLLQSSEWTSQDNSVLGESILESPTVKTTSSKTRKSTKNTVL</sequence>
<proteinExistence type="predicted"/>
<evidence type="ECO:0000256" key="1">
    <source>
        <dbReference type="SAM" id="MobiDB-lite"/>
    </source>
</evidence>
<name>A0A8S5PKT1_9CAUD</name>
<reference evidence="2" key="1">
    <citation type="journal article" date="2021" name="Proc. Natl. Acad. Sci. U.S.A.">
        <title>A Catalog of Tens of Thousands of Viruses from Human Metagenomes Reveals Hidden Associations with Chronic Diseases.</title>
        <authorList>
            <person name="Tisza M.J."/>
            <person name="Buck C.B."/>
        </authorList>
    </citation>
    <scope>NUCLEOTIDE SEQUENCE</scope>
    <source>
        <strain evidence="2">CtsK93</strain>
    </source>
</reference>
<dbReference type="EMBL" id="BK015446">
    <property type="protein sequence ID" value="DAE07181.1"/>
    <property type="molecule type" value="Genomic_DNA"/>
</dbReference>
<protein>
    <submittedName>
        <fullName evidence="2">Uncharacterized protein</fullName>
    </submittedName>
</protein>
<feature type="compositionally biased region" description="Basic residues" evidence="1">
    <location>
        <begin position="108"/>
        <end position="118"/>
    </location>
</feature>
<accession>A0A8S5PKT1</accession>
<feature type="region of interest" description="Disordered" evidence="1">
    <location>
        <begin position="95"/>
        <end position="118"/>
    </location>
</feature>